<dbReference type="Pfam" id="PF04641">
    <property type="entry name" value="Rtf2"/>
    <property type="match status" value="1"/>
</dbReference>
<organism evidence="2 3">
    <name type="scientific">Eschrichtius robustus</name>
    <name type="common">California gray whale</name>
    <name type="synonym">Eschrichtius gibbosus</name>
    <dbReference type="NCBI Taxonomy" id="9764"/>
    <lineage>
        <taxon>Eukaryota</taxon>
        <taxon>Metazoa</taxon>
        <taxon>Chordata</taxon>
        <taxon>Craniata</taxon>
        <taxon>Vertebrata</taxon>
        <taxon>Euteleostomi</taxon>
        <taxon>Mammalia</taxon>
        <taxon>Eutheria</taxon>
        <taxon>Laurasiatheria</taxon>
        <taxon>Artiodactyla</taxon>
        <taxon>Whippomorpha</taxon>
        <taxon>Cetacea</taxon>
        <taxon>Mysticeti</taxon>
        <taxon>Eschrichtiidae</taxon>
        <taxon>Eschrichtius</taxon>
    </lineage>
</organism>
<evidence type="ECO:0000256" key="1">
    <source>
        <dbReference type="SAM" id="MobiDB-lite"/>
    </source>
</evidence>
<dbReference type="Proteomes" id="UP001159641">
    <property type="component" value="Unassembled WGS sequence"/>
</dbReference>
<gene>
    <name evidence="2" type="ORF">J1605_012897</name>
</gene>
<feature type="compositionally biased region" description="Basic and acidic residues" evidence="1">
    <location>
        <begin position="10"/>
        <end position="27"/>
    </location>
</feature>
<dbReference type="AlphaFoldDB" id="A0AB34GJQ4"/>
<evidence type="ECO:0000313" key="3">
    <source>
        <dbReference type="Proteomes" id="UP001159641"/>
    </source>
</evidence>
<protein>
    <submittedName>
        <fullName evidence="2">Uncharacterized protein</fullName>
    </submittedName>
</protein>
<accession>A0AB34GJQ4</accession>
<dbReference type="EMBL" id="JAIQCJ010002232">
    <property type="protein sequence ID" value="KAJ8779046.1"/>
    <property type="molecule type" value="Genomic_DNA"/>
</dbReference>
<evidence type="ECO:0000313" key="2">
    <source>
        <dbReference type="EMBL" id="KAJ8779046.1"/>
    </source>
</evidence>
<proteinExistence type="predicted"/>
<keyword evidence="3" id="KW-1185">Reference proteome</keyword>
<name>A0AB34GJQ4_ESCRO</name>
<reference evidence="2 3" key="1">
    <citation type="submission" date="2022-11" db="EMBL/GenBank/DDBJ databases">
        <title>Whole genome sequence of Eschrichtius robustus ER-17-0199.</title>
        <authorList>
            <person name="Bruniche-Olsen A."/>
            <person name="Black A.N."/>
            <person name="Fields C.J."/>
            <person name="Walden K."/>
            <person name="Dewoody J.A."/>
        </authorList>
    </citation>
    <scope>NUCLEOTIDE SEQUENCE [LARGE SCALE GENOMIC DNA]</scope>
    <source>
        <strain evidence="2">ER-17-0199</strain>
        <tissue evidence="2">Blubber</tissue>
    </source>
</reference>
<sequence length="27" mass="3009">MGCDGGTIPKRHELVKGPKKVEKRTQD</sequence>
<comment type="caution">
    <text evidence="2">The sequence shown here is derived from an EMBL/GenBank/DDBJ whole genome shotgun (WGS) entry which is preliminary data.</text>
</comment>
<feature type="region of interest" description="Disordered" evidence="1">
    <location>
        <begin position="1"/>
        <end position="27"/>
    </location>
</feature>